<protein>
    <submittedName>
        <fullName evidence="1">HDIG domain-containing protein</fullName>
    </submittedName>
</protein>
<reference evidence="1 2" key="1">
    <citation type="journal article" date="2022" name="Int. J. Syst. Evol. Microbiol.">
        <title>Miniphocaeibacter halophilus sp. nov., an ammonium-tolerant acetate-producing bacterium isolated from a biogas system.</title>
        <authorList>
            <person name="Schnurer A."/>
            <person name="Singh A."/>
            <person name="Bi S."/>
            <person name="Qiao W."/>
            <person name="Westerholm M."/>
        </authorList>
    </citation>
    <scope>NUCLEOTIDE SEQUENCE [LARGE SCALE GENOMIC DNA]</scope>
    <source>
        <strain evidence="1 2">AMB_01</strain>
    </source>
</reference>
<evidence type="ECO:0000313" key="1">
    <source>
        <dbReference type="EMBL" id="QQK09066.1"/>
    </source>
</evidence>
<sequence>MDKVLQHGRTTVLEHSVKVAYLSLAIARKYKLKVNYKSLIRGALLHDYFLYNRKDNTHEGFHAFTHGKTAVNNAKKDYEINKIEEDIILRHMFPLTITPPKYKESWIVCLADTLSATKEFALGGKEKIFTIFNRIKEVQ</sequence>
<keyword evidence="2" id="KW-1185">Reference proteome</keyword>
<proteinExistence type="predicted"/>
<organism evidence="1 2">
    <name type="scientific">Miniphocaeibacter halophilus</name>
    <dbReference type="NCBI Taxonomy" id="2931922"/>
    <lineage>
        <taxon>Bacteria</taxon>
        <taxon>Bacillati</taxon>
        <taxon>Bacillota</taxon>
        <taxon>Tissierellia</taxon>
        <taxon>Tissierellales</taxon>
        <taxon>Peptoniphilaceae</taxon>
        <taxon>Miniphocaeibacter</taxon>
    </lineage>
</organism>
<evidence type="ECO:0000313" key="2">
    <source>
        <dbReference type="Proteomes" id="UP000595814"/>
    </source>
</evidence>
<accession>A0AC61MTZ9</accession>
<gene>
    <name evidence="1" type="ORF">JFY71_02425</name>
</gene>
<dbReference type="EMBL" id="CP066744">
    <property type="protein sequence ID" value="QQK09066.1"/>
    <property type="molecule type" value="Genomic_DNA"/>
</dbReference>
<dbReference type="Proteomes" id="UP000595814">
    <property type="component" value="Chromosome"/>
</dbReference>
<name>A0AC61MTZ9_9FIRM</name>